<gene>
    <name evidence="3" type="ORF">GXW71_08640</name>
</gene>
<dbReference type="SMART" id="SM00448">
    <property type="entry name" value="REC"/>
    <property type="match status" value="1"/>
</dbReference>
<protein>
    <submittedName>
        <fullName evidence="3">Response regulator</fullName>
    </submittedName>
</protein>
<dbReference type="EMBL" id="JAAGBB010000008">
    <property type="protein sequence ID" value="MBR0664420.1"/>
    <property type="molecule type" value="Genomic_DNA"/>
</dbReference>
<comment type="caution">
    <text evidence="3">The sequence shown here is derived from an EMBL/GenBank/DDBJ whole genome shotgun (WGS) entry which is preliminary data.</text>
</comment>
<dbReference type="InterPro" id="IPR011006">
    <property type="entry name" value="CheY-like_superfamily"/>
</dbReference>
<feature type="modified residue" description="4-aspartylphosphate" evidence="1">
    <location>
        <position position="63"/>
    </location>
</feature>
<dbReference type="PROSITE" id="PS50110">
    <property type="entry name" value="RESPONSE_REGULATORY"/>
    <property type="match status" value="1"/>
</dbReference>
<dbReference type="Pfam" id="PF00072">
    <property type="entry name" value="Response_reg"/>
    <property type="match status" value="1"/>
</dbReference>
<dbReference type="InterPro" id="IPR001789">
    <property type="entry name" value="Sig_transdc_resp-reg_receiver"/>
</dbReference>
<sequence>MRAERWKWDVAKASVLVVEDEWMIASLIETILHRLGYGVVGPAATAKASIGLLDCRPTLALLDIQLGRETSFPVADALAQRRIPFAFVSAYGRLGLPERFADRTVLTKPFSTEALARVLSTLRGDDTDAST</sequence>
<organism evidence="3 4">
    <name type="scientific">Plastoroseomonas hellenica</name>
    <dbReference type="NCBI Taxonomy" id="2687306"/>
    <lineage>
        <taxon>Bacteria</taxon>
        <taxon>Pseudomonadati</taxon>
        <taxon>Pseudomonadota</taxon>
        <taxon>Alphaproteobacteria</taxon>
        <taxon>Acetobacterales</taxon>
        <taxon>Acetobacteraceae</taxon>
        <taxon>Plastoroseomonas</taxon>
    </lineage>
</organism>
<proteinExistence type="predicted"/>
<reference evidence="4" key="1">
    <citation type="journal article" date="2021" name="Syst. Appl. Microbiol.">
        <title>Roseomonas hellenica sp. nov., isolated from roots of wild-growing Alkanna tinctoria.</title>
        <authorList>
            <person name="Rat A."/>
            <person name="Naranjo H.D."/>
            <person name="Lebbe L."/>
            <person name="Cnockaert M."/>
            <person name="Krigas N."/>
            <person name="Grigoriadou K."/>
            <person name="Maloupa E."/>
            <person name="Willems A."/>
        </authorList>
    </citation>
    <scope>NUCLEOTIDE SEQUENCE [LARGE SCALE GENOMIC DNA]</scope>
    <source>
        <strain evidence="4">LMG 31523</strain>
    </source>
</reference>
<keyword evidence="4" id="KW-1185">Reference proteome</keyword>
<dbReference type="Proteomes" id="UP001196870">
    <property type="component" value="Unassembled WGS sequence"/>
</dbReference>
<dbReference type="SUPFAM" id="SSF52172">
    <property type="entry name" value="CheY-like"/>
    <property type="match status" value="1"/>
</dbReference>
<evidence type="ECO:0000313" key="4">
    <source>
        <dbReference type="Proteomes" id="UP001196870"/>
    </source>
</evidence>
<name>A0ABS5EVU8_9PROT</name>
<keyword evidence="1" id="KW-0597">Phosphoprotein</keyword>
<dbReference type="Gene3D" id="3.40.50.2300">
    <property type="match status" value="1"/>
</dbReference>
<accession>A0ABS5EVU8</accession>
<evidence type="ECO:0000259" key="2">
    <source>
        <dbReference type="PROSITE" id="PS50110"/>
    </source>
</evidence>
<evidence type="ECO:0000256" key="1">
    <source>
        <dbReference type="PROSITE-ProRule" id="PRU00169"/>
    </source>
</evidence>
<evidence type="ECO:0000313" key="3">
    <source>
        <dbReference type="EMBL" id="MBR0664420.1"/>
    </source>
</evidence>
<feature type="domain" description="Response regulatory" evidence="2">
    <location>
        <begin position="14"/>
        <end position="123"/>
    </location>
</feature>